<name>A0A8C7AM05_NEOVI</name>
<dbReference type="GO" id="GO:0006412">
    <property type="term" value="P:translation"/>
    <property type="evidence" value="ECO:0007669"/>
    <property type="project" value="InterPro"/>
</dbReference>
<accession>A0A8C7AM05</accession>
<reference evidence="1" key="2">
    <citation type="submission" date="2025-09" db="UniProtKB">
        <authorList>
            <consortium name="Ensembl"/>
        </authorList>
    </citation>
    <scope>IDENTIFICATION</scope>
</reference>
<dbReference type="GO" id="GO:0003735">
    <property type="term" value="F:structural constituent of ribosome"/>
    <property type="evidence" value="ECO:0007669"/>
    <property type="project" value="InterPro"/>
</dbReference>
<protein>
    <submittedName>
        <fullName evidence="1">Uncharacterized protein</fullName>
    </submittedName>
</protein>
<sequence length="81" mass="9056">MRASGIPQKNKVVGRCLPTPRGHTLPLHHLPIFAPNHAVTKFCFWYSVSLLKKTKSSGELLWCRPTHTCITISLLGCVTKM</sequence>
<dbReference type="GeneTree" id="ENSGT00950000185930"/>
<dbReference type="PANTHER" id="PTHR10052">
    <property type="entry name" value="60S RIBOSOMAL PROTEIN L18A"/>
    <property type="match status" value="1"/>
</dbReference>
<dbReference type="AlphaFoldDB" id="A0A8C7AM05"/>
<dbReference type="Ensembl" id="ENSNVIT00000010332.1">
    <property type="protein sequence ID" value="ENSNVIP00000008830.1"/>
    <property type="gene ID" value="ENSNVIG00000006997.1"/>
</dbReference>
<reference evidence="1" key="1">
    <citation type="submission" date="2025-08" db="UniProtKB">
        <authorList>
            <consortium name="Ensembl"/>
        </authorList>
    </citation>
    <scope>IDENTIFICATION</scope>
</reference>
<keyword evidence="2" id="KW-1185">Reference proteome</keyword>
<organism evidence="1 2">
    <name type="scientific">Neovison vison</name>
    <name type="common">American mink</name>
    <name type="synonym">Mustela vison</name>
    <dbReference type="NCBI Taxonomy" id="452646"/>
    <lineage>
        <taxon>Eukaryota</taxon>
        <taxon>Metazoa</taxon>
        <taxon>Chordata</taxon>
        <taxon>Craniata</taxon>
        <taxon>Vertebrata</taxon>
        <taxon>Euteleostomi</taxon>
        <taxon>Mammalia</taxon>
        <taxon>Eutheria</taxon>
        <taxon>Laurasiatheria</taxon>
        <taxon>Carnivora</taxon>
        <taxon>Caniformia</taxon>
        <taxon>Musteloidea</taxon>
        <taxon>Mustelidae</taxon>
        <taxon>Mustelinae</taxon>
        <taxon>Neogale</taxon>
    </lineage>
</organism>
<proteinExistence type="predicted"/>
<evidence type="ECO:0000313" key="1">
    <source>
        <dbReference type="Ensembl" id="ENSNVIP00000008830.1"/>
    </source>
</evidence>
<dbReference type="Proteomes" id="UP000694425">
    <property type="component" value="Unplaced"/>
</dbReference>
<evidence type="ECO:0000313" key="2">
    <source>
        <dbReference type="Proteomes" id="UP000694425"/>
    </source>
</evidence>
<dbReference type="GO" id="GO:0005840">
    <property type="term" value="C:ribosome"/>
    <property type="evidence" value="ECO:0007669"/>
    <property type="project" value="InterPro"/>
</dbReference>
<dbReference type="Gene3D" id="3.10.20.10">
    <property type="match status" value="1"/>
</dbReference>
<dbReference type="InterPro" id="IPR021138">
    <property type="entry name" value="Ribosomal_eL20_eukaryotes"/>
</dbReference>